<sequence>PCRRQAVNHFPGSYGIGRKDYLWRNLSRMQRQHGERSRPLAASLVPVSPVVTGAAYDFCAKSYILPRDREHFERDYEEGTVYIIKPPAQAEGRGIRLINRSDQLPGKGVSAIVQRYLGEPYLINGKKFDLRIYVAVTSFDPLRVYVFEASLARFATSDYRAPGASKRSIKDRYMHLTNYSVNKRNERFERNTDASRDDEGSKWSLSATMKHLAQAGADVRALRERIHDLPSVVSKMNAACNGRAACFELFGFDVLLDKALKPWLIEVNVACSLASSSPLDKWIKNMLMTDLFHLI</sequence>
<dbReference type="GO" id="GO:0005524">
    <property type="term" value="F:ATP binding"/>
    <property type="evidence" value="ECO:0007669"/>
    <property type="project" value="UniProtKB-KW"/>
</dbReference>
<name>A0A0D3ISP3_EMIH1</name>
<evidence type="ECO:0000313" key="7">
    <source>
        <dbReference type="Proteomes" id="UP000013827"/>
    </source>
</evidence>
<dbReference type="EnsemblProtists" id="EOD23974">
    <property type="protein sequence ID" value="EOD23974"/>
    <property type="gene ID" value="EMIHUDRAFT_42604"/>
</dbReference>
<dbReference type="PANTHER" id="PTHR12241">
    <property type="entry name" value="TUBULIN POLYGLUTAMYLASE"/>
    <property type="match status" value="1"/>
</dbReference>
<dbReference type="Pfam" id="PF03133">
    <property type="entry name" value="TTL"/>
    <property type="match status" value="1"/>
</dbReference>
<dbReference type="PANTHER" id="PTHR12241:SF145">
    <property type="entry name" value="TUBULIN POLYGLUTAMYLASE TTLL5"/>
    <property type="match status" value="1"/>
</dbReference>
<protein>
    <recommendedName>
        <fullName evidence="4">Tubulin--tyrosine ligase-like protein 5</fullName>
    </recommendedName>
</protein>
<reference evidence="7" key="1">
    <citation type="journal article" date="2013" name="Nature">
        <title>Pan genome of the phytoplankton Emiliania underpins its global distribution.</title>
        <authorList>
            <person name="Read B.A."/>
            <person name="Kegel J."/>
            <person name="Klute M.J."/>
            <person name="Kuo A."/>
            <person name="Lefebvre S.C."/>
            <person name="Maumus F."/>
            <person name="Mayer C."/>
            <person name="Miller J."/>
            <person name="Monier A."/>
            <person name="Salamov A."/>
            <person name="Young J."/>
            <person name="Aguilar M."/>
            <person name="Claverie J.M."/>
            <person name="Frickenhaus S."/>
            <person name="Gonzalez K."/>
            <person name="Herman E.K."/>
            <person name="Lin Y.C."/>
            <person name="Napier J."/>
            <person name="Ogata H."/>
            <person name="Sarno A.F."/>
            <person name="Shmutz J."/>
            <person name="Schroeder D."/>
            <person name="de Vargas C."/>
            <person name="Verret F."/>
            <person name="von Dassow P."/>
            <person name="Valentin K."/>
            <person name="Van de Peer Y."/>
            <person name="Wheeler G."/>
            <person name="Dacks J.B."/>
            <person name="Delwiche C.F."/>
            <person name="Dyhrman S.T."/>
            <person name="Glockner G."/>
            <person name="John U."/>
            <person name="Richards T."/>
            <person name="Worden A.Z."/>
            <person name="Zhang X."/>
            <person name="Grigoriev I.V."/>
            <person name="Allen A.E."/>
            <person name="Bidle K."/>
            <person name="Borodovsky M."/>
            <person name="Bowler C."/>
            <person name="Brownlee C."/>
            <person name="Cock J.M."/>
            <person name="Elias M."/>
            <person name="Gladyshev V.N."/>
            <person name="Groth M."/>
            <person name="Guda C."/>
            <person name="Hadaegh A."/>
            <person name="Iglesias-Rodriguez M.D."/>
            <person name="Jenkins J."/>
            <person name="Jones B.M."/>
            <person name="Lawson T."/>
            <person name="Leese F."/>
            <person name="Lindquist E."/>
            <person name="Lobanov A."/>
            <person name="Lomsadze A."/>
            <person name="Malik S.B."/>
            <person name="Marsh M.E."/>
            <person name="Mackinder L."/>
            <person name="Mock T."/>
            <person name="Mueller-Roeber B."/>
            <person name="Pagarete A."/>
            <person name="Parker M."/>
            <person name="Probert I."/>
            <person name="Quesneville H."/>
            <person name="Raines C."/>
            <person name="Rensing S.A."/>
            <person name="Riano-Pachon D.M."/>
            <person name="Richier S."/>
            <person name="Rokitta S."/>
            <person name="Shiraiwa Y."/>
            <person name="Soanes D.M."/>
            <person name="van der Giezen M."/>
            <person name="Wahlund T.M."/>
            <person name="Williams B."/>
            <person name="Wilson W."/>
            <person name="Wolfe G."/>
            <person name="Wurch L.L."/>
        </authorList>
    </citation>
    <scope>NUCLEOTIDE SEQUENCE</scope>
</reference>
<organism evidence="6 7">
    <name type="scientific">Emiliania huxleyi (strain CCMP1516)</name>
    <dbReference type="NCBI Taxonomy" id="280463"/>
    <lineage>
        <taxon>Eukaryota</taxon>
        <taxon>Haptista</taxon>
        <taxon>Haptophyta</taxon>
        <taxon>Prymnesiophyceae</taxon>
        <taxon>Isochrysidales</taxon>
        <taxon>Noelaerhabdaceae</taxon>
        <taxon>Emiliania</taxon>
    </lineage>
</organism>
<evidence type="ECO:0000256" key="4">
    <source>
        <dbReference type="ARBA" id="ARBA00041448"/>
    </source>
</evidence>
<dbReference type="GO" id="GO:0036064">
    <property type="term" value="C:ciliary basal body"/>
    <property type="evidence" value="ECO:0007669"/>
    <property type="project" value="TreeGrafter"/>
</dbReference>
<dbReference type="AlphaFoldDB" id="A0A0D3ISP3"/>
<proteinExistence type="predicted"/>
<dbReference type="eggNOG" id="KOG2156">
    <property type="taxonomic scope" value="Eukaryota"/>
</dbReference>
<dbReference type="RefSeq" id="XP_005766707.1">
    <property type="nucleotide sequence ID" value="XM_005766650.1"/>
</dbReference>
<dbReference type="GeneID" id="17269520"/>
<dbReference type="SUPFAM" id="SSF56059">
    <property type="entry name" value="Glutathione synthetase ATP-binding domain-like"/>
    <property type="match status" value="1"/>
</dbReference>
<reference evidence="6" key="2">
    <citation type="submission" date="2024-10" db="UniProtKB">
        <authorList>
            <consortium name="EnsemblProtists"/>
        </authorList>
    </citation>
    <scope>IDENTIFICATION</scope>
</reference>
<dbReference type="InterPro" id="IPR004344">
    <property type="entry name" value="TTL/TTLL_fam"/>
</dbReference>
<dbReference type="RefSeq" id="XP_005776403.1">
    <property type="nucleotide sequence ID" value="XM_005776346.1"/>
</dbReference>
<accession>A0A0D3ISP3</accession>
<dbReference type="GO" id="GO:0070740">
    <property type="term" value="F:tubulin-glutamic acid ligase activity"/>
    <property type="evidence" value="ECO:0007669"/>
    <property type="project" value="TreeGrafter"/>
</dbReference>
<dbReference type="GO" id="GO:0015631">
    <property type="term" value="F:tubulin binding"/>
    <property type="evidence" value="ECO:0007669"/>
    <property type="project" value="TreeGrafter"/>
</dbReference>
<dbReference type="PaxDb" id="2903-EOD14278"/>
<dbReference type="PROSITE" id="PS51221">
    <property type="entry name" value="TTL"/>
    <property type="match status" value="1"/>
</dbReference>
<dbReference type="GeneID" id="17260435"/>
<evidence type="ECO:0000256" key="5">
    <source>
        <dbReference type="ARBA" id="ARBA00049274"/>
    </source>
</evidence>
<evidence type="ECO:0000313" key="6">
    <source>
        <dbReference type="EnsemblProtists" id="EOD14278"/>
    </source>
</evidence>
<keyword evidence="7" id="KW-1185">Reference proteome</keyword>
<evidence type="ECO:0000256" key="1">
    <source>
        <dbReference type="ARBA" id="ARBA00022598"/>
    </source>
</evidence>
<dbReference type="EnsemblProtists" id="EOD14278">
    <property type="protein sequence ID" value="EOD14278"/>
    <property type="gene ID" value="EMIHUDRAFT_42614"/>
</dbReference>
<dbReference type="Proteomes" id="UP000013827">
    <property type="component" value="Unassembled WGS sequence"/>
</dbReference>
<dbReference type="HOGENOM" id="CLU_010131_1_1_1"/>
<dbReference type="GO" id="GO:0000226">
    <property type="term" value="P:microtubule cytoskeleton organization"/>
    <property type="evidence" value="ECO:0007669"/>
    <property type="project" value="TreeGrafter"/>
</dbReference>
<comment type="catalytic activity">
    <reaction evidence="5">
        <text>L-glutamyl-[protein] + L-glutamate + ATP = gamma-L-glutamyl-L-glutamyl-[protein] + ADP + phosphate + H(+)</text>
        <dbReference type="Rhea" id="RHEA:60144"/>
        <dbReference type="Rhea" id="RHEA-COMP:10208"/>
        <dbReference type="Rhea" id="RHEA-COMP:15517"/>
        <dbReference type="ChEBI" id="CHEBI:15378"/>
        <dbReference type="ChEBI" id="CHEBI:29973"/>
        <dbReference type="ChEBI" id="CHEBI:29985"/>
        <dbReference type="ChEBI" id="CHEBI:30616"/>
        <dbReference type="ChEBI" id="CHEBI:43474"/>
        <dbReference type="ChEBI" id="CHEBI:143622"/>
        <dbReference type="ChEBI" id="CHEBI:456216"/>
    </reaction>
    <physiologicalReaction direction="left-to-right" evidence="5">
        <dbReference type="Rhea" id="RHEA:60145"/>
    </physiologicalReaction>
</comment>
<evidence type="ECO:0000256" key="3">
    <source>
        <dbReference type="ARBA" id="ARBA00022840"/>
    </source>
</evidence>
<dbReference type="KEGG" id="ehx:EMIHUDRAFT_42604"/>
<keyword evidence="2" id="KW-0547">Nucleotide-binding</keyword>
<dbReference type="KEGG" id="ehx:EMIHUDRAFT_42614"/>
<dbReference type="OMA" id="QLWMDIK"/>
<evidence type="ECO:0000256" key="2">
    <source>
        <dbReference type="ARBA" id="ARBA00022741"/>
    </source>
</evidence>
<keyword evidence="1" id="KW-0436">Ligase</keyword>
<dbReference type="Gene3D" id="3.30.470.20">
    <property type="entry name" value="ATP-grasp fold, B domain"/>
    <property type="match status" value="1"/>
</dbReference>
<keyword evidence="3" id="KW-0067">ATP-binding</keyword>